<name>A0ABP7LFN7_9SPHN</name>
<feature type="domain" description="GtrA/DPMS transmembrane" evidence="7">
    <location>
        <begin position="18"/>
        <end position="134"/>
    </location>
</feature>
<dbReference type="Proteomes" id="UP001500827">
    <property type="component" value="Unassembled WGS sequence"/>
</dbReference>
<protein>
    <recommendedName>
        <fullName evidence="7">GtrA/DPMS transmembrane domain-containing protein</fullName>
    </recommendedName>
</protein>
<dbReference type="RefSeq" id="WP_344699243.1">
    <property type="nucleotide sequence ID" value="NZ_BAABBM010000001.1"/>
</dbReference>
<keyword evidence="5 6" id="KW-0472">Membrane</keyword>
<dbReference type="EMBL" id="BAABBM010000001">
    <property type="protein sequence ID" value="GAA3898660.1"/>
    <property type="molecule type" value="Genomic_DNA"/>
</dbReference>
<evidence type="ECO:0000256" key="1">
    <source>
        <dbReference type="ARBA" id="ARBA00004141"/>
    </source>
</evidence>
<keyword evidence="9" id="KW-1185">Reference proteome</keyword>
<evidence type="ECO:0000313" key="8">
    <source>
        <dbReference type="EMBL" id="GAA3898660.1"/>
    </source>
</evidence>
<dbReference type="PANTHER" id="PTHR38459:SF1">
    <property type="entry name" value="PROPHAGE BACTOPRENOL-LINKED GLUCOSE TRANSLOCASE HOMOLOG"/>
    <property type="match status" value="1"/>
</dbReference>
<evidence type="ECO:0000256" key="2">
    <source>
        <dbReference type="ARBA" id="ARBA00009399"/>
    </source>
</evidence>
<proteinExistence type="inferred from homology"/>
<evidence type="ECO:0000256" key="4">
    <source>
        <dbReference type="ARBA" id="ARBA00022989"/>
    </source>
</evidence>
<dbReference type="Pfam" id="PF04138">
    <property type="entry name" value="GtrA_DPMS_TM"/>
    <property type="match status" value="1"/>
</dbReference>
<gene>
    <name evidence="8" type="ORF">GCM10022276_16950</name>
</gene>
<keyword evidence="4 6" id="KW-1133">Transmembrane helix</keyword>
<evidence type="ECO:0000256" key="6">
    <source>
        <dbReference type="SAM" id="Phobius"/>
    </source>
</evidence>
<evidence type="ECO:0000259" key="7">
    <source>
        <dbReference type="Pfam" id="PF04138"/>
    </source>
</evidence>
<feature type="transmembrane region" description="Helical" evidence="6">
    <location>
        <begin position="20"/>
        <end position="41"/>
    </location>
</feature>
<feature type="transmembrane region" description="Helical" evidence="6">
    <location>
        <begin position="111"/>
        <end position="129"/>
    </location>
</feature>
<dbReference type="InterPro" id="IPR051401">
    <property type="entry name" value="GtrA_CellWall_Glycosyl"/>
</dbReference>
<dbReference type="PANTHER" id="PTHR38459">
    <property type="entry name" value="PROPHAGE BACTOPRENOL-LINKED GLUCOSE TRANSLOCASE HOMOLOG"/>
    <property type="match status" value="1"/>
</dbReference>
<keyword evidence="3 6" id="KW-0812">Transmembrane</keyword>
<reference evidence="9" key="1">
    <citation type="journal article" date="2019" name="Int. J. Syst. Evol. Microbiol.">
        <title>The Global Catalogue of Microorganisms (GCM) 10K type strain sequencing project: providing services to taxonomists for standard genome sequencing and annotation.</title>
        <authorList>
            <consortium name="The Broad Institute Genomics Platform"/>
            <consortium name="The Broad Institute Genome Sequencing Center for Infectious Disease"/>
            <person name="Wu L."/>
            <person name="Ma J."/>
        </authorList>
    </citation>
    <scope>NUCLEOTIDE SEQUENCE [LARGE SCALE GENOMIC DNA]</scope>
    <source>
        <strain evidence="9">JCM 17543</strain>
    </source>
</reference>
<feature type="transmembrane region" description="Helical" evidence="6">
    <location>
        <begin position="47"/>
        <end position="63"/>
    </location>
</feature>
<comment type="subcellular location">
    <subcellularLocation>
        <location evidence="1">Membrane</location>
        <topology evidence="1">Multi-pass membrane protein</topology>
    </subcellularLocation>
</comment>
<comment type="similarity">
    <text evidence="2">Belongs to the GtrA family.</text>
</comment>
<dbReference type="InterPro" id="IPR007267">
    <property type="entry name" value="GtrA_DPMS_TM"/>
</dbReference>
<evidence type="ECO:0000256" key="5">
    <source>
        <dbReference type="ARBA" id="ARBA00023136"/>
    </source>
</evidence>
<feature type="transmembrane region" description="Helical" evidence="6">
    <location>
        <begin position="84"/>
        <end position="105"/>
    </location>
</feature>
<evidence type="ECO:0000256" key="3">
    <source>
        <dbReference type="ARBA" id="ARBA00022692"/>
    </source>
</evidence>
<comment type="caution">
    <text evidence="8">The sequence shown here is derived from an EMBL/GenBank/DDBJ whole genome shotgun (WGS) entry which is preliminary data.</text>
</comment>
<evidence type="ECO:0000313" key="9">
    <source>
        <dbReference type="Proteomes" id="UP001500827"/>
    </source>
</evidence>
<sequence>MLSSLSPERRDVLAQLARFIISGGIVTALGVGVYAIVALVLRWHPQFGNVLAYLMAMATGYVMHSKWSFRGHGSERTHATKVRFVTVSLISYALNSFWVWFLFTYLQWGRAAPIVPMLFVTPAVTFTLNRQWVFR</sequence>
<accession>A0ABP7LFN7</accession>
<organism evidence="8 9">
    <name type="scientific">Sphingomonas limnosediminicola</name>
    <dbReference type="NCBI Taxonomy" id="940133"/>
    <lineage>
        <taxon>Bacteria</taxon>
        <taxon>Pseudomonadati</taxon>
        <taxon>Pseudomonadota</taxon>
        <taxon>Alphaproteobacteria</taxon>
        <taxon>Sphingomonadales</taxon>
        <taxon>Sphingomonadaceae</taxon>
        <taxon>Sphingomonas</taxon>
    </lineage>
</organism>